<sequence length="64" mass="7202">SRSKESSSKSSADIEITNVQKELLLFQYKVDNRLKNKNLMNITDLAAHSVPPPPDPEVSEKISY</sequence>
<reference evidence="1" key="1">
    <citation type="submission" date="2021-02" db="EMBL/GenBank/DDBJ databases">
        <authorList>
            <person name="Nowell W R."/>
        </authorList>
    </citation>
    <scope>NUCLEOTIDE SEQUENCE</scope>
</reference>
<gene>
    <name evidence="1" type="ORF">QYT958_LOCUS40424</name>
</gene>
<dbReference type="Proteomes" id="UP000663848">
    <property type="component" value="Unassembled WGS sequence"/>
</dbReference>
<evidence type="ECO:0000313" key="1">
    <source>
        <dbReference type="EMBL" id="CAF5027507.1"/>
    </source>
</evidence>
<dbReference type="EMBL" id="CAJOBR010041589">
    <property type="protein sequence ID" value="CAF5027507.1"/>
    <property type="molecule type" value="Genomic_DNA"/>
</dbReference>
<name>A0A822BBX3_9BILA</name>
<dbReference type="AlphaFoldDB" id="A0A822BBX3"/>
<comment type="caution">
    <text evidence="1">The sequence shown here is derived from an EMBL/GenBank/DDBJ whole genome shotgun (WGS) entry which is preliminary data.</text>
</comment>
<proteinExistence type="predicted"/>
<evidence type="ECO:0000313" key="2">
    <source>
        <dbReference type="Proteomes" id="UP000663848"/>
    </source>
</evidence>
<accession>A0A822BBX3</accession>
<feature type="non-terminal residue" evidence="1">
    <location>
        <position position="1"/>
    </location>
</feature>
<organism evidence="1 2">
    <name type="scientific">Rotaria socialis</name>
    <dbReference type="NCBI Taxonomy" id="392032"/>
    <lineage>
        <taxon>Eukaryota</taxon>
        <taxon>Metazoa</taxon>
        <taxon>Spiralia</taxon>
        <taxon>Gnathifera</taxon>
        <taxon>Rotifera</taxon>
        <taxon>Eurotatoria</taxon>
        <taxon>Bdelloidea</taxon>
        <taxon>Philodinida</taxon>
        <taxon>Philodinidae</taxon>
        <taxon>Rotaria</taxon>
    </lineage>
</organism>
<protein>
    <submittedName>
        <fullName evidence="1">Uncharacterized protein</fullName>
    </submittedName>
</protein>